<gene>
    <name evidence="2" type="ORF">HNP25_001146</name>
</gene>
<proteinExistence type="predicted"/>
<sequence>MKKLYFVLLIHCLIINNSIAQTPDLGTWSILNVKYNLNEKWSVWGEGQIRSLKFFTNFHYYEYKGGVNYKFSKNLALTFGTGSYQTYKEGGDFILPKNNDELRIWPQVILYQSINKLKIEQRYRTELRFTSNGYRNRFRYRLGLSYPLGKQRDEYSPLQINLSNEIFFTDHEPYFERNRMLFSINYKPTKASIIQIGYLHQFDYKIDDETGRDFLQIGYFIDIFPVKSSHKTSSNDINDN</sequence>
<keyword evidence="1" id="KW-0732">Signal</keyword>
<protein>
    <recommendedName>
        <fullName evidence="4">DUF2490 domain-containing protein</fullName>
    </recommendedName>
</protein>
<evidence type="ECO:0008006" key="4">
    <source>
        <dbReference type="Google" id="ProtNLM"/>
    </source>
</evidence>
<reference evidence="2 3" key="1">
    <citation type="submission" date="2020-08" db="EMBL/GenBank/DDBJ databases">
        <title>Functional genomics of gut bacteria from endangered species of beetles.</title>
        <authorList>
            <person name="Carlos-Shanley C."/>
        </authorList>
    </citation>
    <scope>NUCLEOTIDE SEQUENCE [LARGE SCALE GENOMIC DNA]</scope>
    <source>
        <strain evidence="2 3">S00070</strain>
    </source>
</reference>
<feature type="chain" id="PRO_5032921762" description="DUF2490 domain-containing protein" evidence="1">
    <location>
        <begin position="21"/>
        <end position="240"/>
    </location>
</feature>
<keyword evidence="3" id="KW-1185">Reference proteome</keyword>
<dbReference type="EMBL" id="JACHKT010000006">
    <property type="protein sequence ID" value="MBB6002494.1"/>
    <property type="molecule type" value="Genomic_DNA"/>
</dbReference>
<accession>A0A841EJW4</accession>
<dbReference type="Proteomes" id="UP000524404">
    <property type="component" value="Unassembled WGS sequence"/>
</dbReference>
<feature type="signal peptide" evidence="1">
    <location>
        <begin position="1"/>
        <end position="20"/>
    </location>
</feature>
<organism evidence="2 3">
    <name type="scientific">Arcicella rosea</name>
    <dbReference type="NCBI Taxonomy" id="502909"/>
    <lineage>
        <taxon>Bacteria</taxon>
        <taxon>Pseudomonadati</taxon>
        <taxon>Bacteroidota</taxon>
        <taxon>Cytophagia</taxon>
        <taxon>Cytophagales</taxon>
        <taxon>Flectobacillaceae</taxon>
        <taxon>Arcicella</taxon>
    </lineage>
</organism>
<name>A0A841EJW4_9BACT</name>
<comment type="caution">
    <text evidence="2">The sequence shown here is derived from an EMBL/GenBank/DDBJ whole genome shotgun (WGS) entry which is preliminary data.</text>
</comment>
<evidence type="ECO:0000313" key="3">
    <source>
        <dbReference type="Proteomes" id="UP000524404"/>
    </source>
</evidence>
<evidence type="ECO:0000313" key="2">
    <source>
        <dbReference type="EMBL" id="MBB6002494.1"/>
    </source>
</evidence>
<evidence type="ECO:0000256" key="1">
    <source>
        <dbReference type="SAM" id="SignalP"/>
    </source>
</evidence>
<dbReference type="AlphaFoldDB" id="A0A841EJW4"/>
<dbReference type="Pfam" id="PF10677">
    <property type="entry name" value="DUF2490"/>
    <property type="match status" value="1"/>
</dbReference>
<dbReference type="RefSeq" id="WP_184131618.1">
    <property type="nucleotide sequence ID" value="NZ_JACHKT010000006.1"/>
</dbReference>
<dbReference type="InterPro" id="IPR019619">
    <property type="entry name" value="DUF2490"/>
</dbReference>